<gene>
    <name evidence="2" type="ORF">Pla52n_14280</name>
</gene>
<evidence type="ECO:0000313" key="2">
    <source>
        <dbReference type="EMBL" id="TWU05713.1"/>
    </source>
</evidence>
<dbReference type="EMBL" id="SJPN01000002">
    <property type="protein sequence ID" value="TWU05713.1"/>
    <property type="molecule type" value="Genomic_DNA"/>
</dbReference>
<dbReference type="Proteomes" id="UP000320176">
    <property type="component" value="Unassembled WGS sequence"/>
</dbReference>
<keyword evidence="1" id="KW-0732">Signal</keyword>
<organism evidence="2 3">
    <name type="scientific">Stieleria varia</name>
    <dbReference type="NCBI Taxonomy" id="2528005"/>
    <lineage>
        <taxon>Bacteria</taxon>
        <taxon>Pseudomonadati</taxon>
        <taxon>Planctomycetota</taxon>
        <taxon>Planctomycetia</taxon>
        <taxon>Pirellulales</taxon>
        <taxon>Pirellulaceae</taxon>
        <taxon>Stieleria</taxon>
    </lineage>
</organism>
<sequence precursor="true">MRKISLLLMTASCCFVLSFSGCGSSGNTVVEAPPEVVEDQPAMEGMTDEEYNKAMEADMRQ</sequence>
<name>A0A5C6B0L9_9BACT</name>
<evidence type="ECO:0000256" key="1">
    <source>
        <dbReference type="SAM" id="SignalP"/>
    </source>
</evidence>
<feature type="signal peptide" evidence="1">
    <location>
        <begin position="1"/>
        <end position="25"/>
    </location>
</feature>
<accession>A0A5C6B0L9</accession>
<dbReference type="PROSITE" id="PS51257">
    <property type="entry name" value="PROKAR_LIPOPROTEIN"/>
    <property type="match status" value="1"/>
</dbReference>
<dbReference type="AlphaFoldDB" id="A0A5C6B0L9"/>
<keyword evidence="3" id="KW-1185">Reference proteome</keyword>
<evidence type="ECO:0000313" key="3">
    <source>
        <dbReference type="Proteomes" id="UP000320176"/>
    </source>
</evidence>
<protein>
    <recommendedName>
        <fullName evidence="4">Secreted protein</fullName>
    </recommendedName>
</protein>
<feature type="chain" id="PRO_5022977586" description="Secreted protein" evidence="1">
    <location>
        <begin position="26"/>
        <end position="61"/>
    </location>
</feature>
<dbReference type="OrthoDB" id="288105at2"/>
<comment type="caution">
    <text evidence="2">The sequence shown here is derived from an EMBL/GenBank/DDBJ whole genome shotgun (WGS) entry which is preliminary data.</text>
</comment>
<proteinExistence type="predicted"/>
<evidence type="ECO:0008006" key="4">
    <source>
        <dbReference type="Google" id="ProtNLM"/>
    </source>
</evidence>
<reference evidence="2 3" key="1">
    <citation type="submission" date="2019-02" db="EMBL/GenBank/DDBJ databases">
        <title>Deep-cultivation of Planctomycetes and their phenomic and genomic characterization uncovers novel biology.</title>
        <authorList>
            <person name="Wiegand S."/>
            <person name="Jogler M."/>
            <person name="Boedeker C."/>
            <person name="Pinto D."/>
            <person name="Vollmers J."/>
            <person name="Rivas-Marin E."/>
            <person name="Kohn T."/>
            <person name="Peeters S.H."/>
            <person name="Heuer A."/>
            <person name="Rast P."/>
            <person name="Oberbeckmann S."/>
            <person name="Bunk B."/>
            <person name="Jeske O."/>
            <person name="Meyerdierks A."/>
            <person name="Storesund J.E."/>
            <person name="Kallscheuer N."/>
            <person name="Luecker S."/>
            <person name="Lage O.M."/>
            <person name="Pohl T."/>
            <person name="Merkel B.J."/>
            <person name="Hornburger P."/>
            <person name="Mueller R.-W."/>
            <person name="Bruemmer F."/>
            <person name="Labrenz M."/>
            <person name="Spormann A.M."/>
            <person name="Op Den Camp H."/>
            <person name="Overmann J."/>
            <person name="Amann R."/>
            <person name="Jetten M.S.M."/>
            <person name="Mascher T."/>
            <person name="Medema M.H."/>
            <person name="Devos D.P."/>
            <person name="Kaster A.-K."/>
            <person name="Ovreas L."/>
            <person name="Rohde M."/>
            <person name="Galperin M.Y."/>
            <person name="Jogler C."/>
        </authorList>
    </citation>
    <scope>NUCLEOTIDE SEQUENCE [LARGE SCALE GENOMIC DNA]</scope>
    <source>
        <strain evidence="2 3">Pla52n</strain>
    </source>
</reference>